<dbReference type="PANTHER" id="PTHR10334">
    <property type="entry name" value="CYSTEINE-RICH SECRETORY PROTEIN-RELATED"/>
    <property type="match status" value="1"/>
</dbReference>
<dbReference type="InterPro" id="IPR001283">
    <property type="entry name" value="CRISP-related"/>
</dbReference>
<dbReference type="Gene3D" id="3.40.33.10">
    <property type="entry name" value="CAP"/>
    <property type="match status" value="1"/>
</dbReference>
<dbReference type="Pfam" id="PF00188">
    <property type="entry name" value="CAP"/>
    <property type="match status" value="1"/>
</dbReference>
<sequence>MMPALSILVALIWGVKGQNLSQELRDNITEFHRKLREGVQPNASNMMFVEYSVDLENYAIQWTANCSDSVPDYKMLPQDVQRVQEYAYNNVPNPVEILSEFASQKVHYNFTYNNCSKRCNDYKILVWAATTELGCVIRNCTPADSPSVIEYFFACLYRPVGNMSDQRPYLNGSSCSRCPSGYQCDRNQCAVPMTTTSTLTSTSTTTLTSTSTSTSTSISTRLPVLGITTSAMFIIHLLR</sequence>
<dbReference type="InterPro" id="IPR035940">
    <property type="entry name" value="CAP_sf"/>
</dbReference>
<organism evidence="3">
    <name type="scientific">Mesocestoides corti</name>
    <name type="common">Flatworm</name>
    <dbReference type="NCBI Taxonomy" id="53468"/>
    <lineage>
        <taxon>Eukaryota</taxon>
        <taxon>Metazoa</taxon>
        <taxon>Spiralia</taxon>
        <taxon>Lophotrochozoa</taxon>
        <taxon>Platyhelminthes</taxon>
        <taxon>Cestoda</taxon>
        <taxon>Eucestoda</taxon>
        <taxon>Cyclophyllidea</taxon>
        <taxon>Mesocestoididae</taxon>
        <taxon>Mesocestoides</taxon>
    </lineage>
</organism>
<feature type="signal peptide" evidence="1">
    <location>
        <begin position="1"/>
        <end position="17"/>
    </location>
</feature>
<dbReference type="AlphaFoldDB" id="A0A5K3EFN7"/>
<dbReference type="WBParaSite" id="MCU_000194-RC">
    <property type="protein sequence ID" value="MCU_000194-RC"/>
    <property type="gene ID" value="MCU_000194"/>
</dbReference>
<accession>A0A5K3EFN7</accession>
<name>A0A5K3EFN7_MESCO</name>
<feature type="chain" id="PRO_5024302615" evidence="1">
    <location>
        <begin position="18"/>
        <end position="239"/>
    </location>
</feature>
<keyword evidence="1" id="KW-0732">Signal</keyword>
<evidence type="ECO:0000313" key="3">
    <source>
        <dbReference type="WBParaSite" id="MCU_000194-RC"/>
    </source>
</evidence>
<dbReference type="SMART" id="SM00198">
    <property type="entry name" value="SCP"/>
    <property type="match status" value="1"/>
</dbReference>
<evidence type="ECO:0000256" key="1">
    <source>
        <dbReference type="SAM" id="SignalP"/>
    </source>
</evidence>
<evidence type="ECO:0000259" key="2">
    <source>
        <dbReference type="SMART" id="SM00198"/>
    </source>
</evidence>
<feature type="domain" description="SCP" evidence="2">
    <location>
        <begin position="23"/>
        <end position="165"/>
    </location>
</feature>
<dbReference type="SUPFAM" id="SSF55797">
    <property type="entry name" value="PR-1-like"/>
    <property type="match status" value="1"/>
</dbReference>
<protein>
    <submittedName>
        <fullName evidence="3">SCP domain-containing protein</fullName>
    </submittedName>
</protein>
<dbReference type="InterPro" id="IPR014044">
    <property type="entry name" value="CAP_dom"/>
</dbReference>
<proteinExistence type="predicted"/>
<reference evidence="3" key="1">
    <citation type="submission" date="2019-11" db="UniProtKB">
        <authorList>
            <consortium name="WormBaseParasite"/>
        </authorList>
    </citation>
    <scope>IDENTIFICATION</scope>
</reference>